<dbReference type="Gramene" id="OMO58910">
    <property type="protein sequence ID" value="OMO58910"/>
    <property type="gene ID" value="CCACVL1_25245"/>
</dbReference>
<proteinExistence type="predicted"/>
<dbReference type="Proteomes" id="UP000188268">
    <property type="component" value="Unassembled WGS sequence"/>
</dbReference>
<dbReference type="EMBL" id="AWWV01014066">
    <property type="protein sequence ID" value="OMO58910.1"/>
    <property type="molecule type" value="Genomic_DNA"/>
</dbReference>
<dbReference type="AlphaFoldDB" id="A0A1R3GLL5"/>
<name>A0A1R3GLL5_COCAP</name>
<gene>
    <name evidence="1" type="ORF">CCACVL1_25245</name>
</gene>
<evidence type="ECO:0000313" key="2">
    <source>
        <dbReference type="Proteomes" id="UP000188268"/>
    </source>
</evidence>
<keyword evidence="2" id="KW-1185">Reference proteome</keyword>
<comment type="caution">
    <text evidence="1">The sequence shown here is derived from an EMBL/GenBank/DDBJ whole genome shotgun (WGS) entry which is preliminary data.</text>
</comment>
<organism evidence="1 2">
    <name type="scientific">Corchorus capsularis</name>
    <name type="common">Jute</name>
    <dbReference type="NCBI Taxonomy" id="210143"/>
    <lineage>
        <taxon>Eukaryota</taxon>
        <taxon>Viridiplantae</taxon>
        <taxon>Streptophyta</taxon>
        <taxon>Embryophyta</taxon>
        <taxon>Tracheophyta</taxon>
        <taxon>Spermatophyta</taxon>
        <taxon>Magnoliopsida</taxon>
        <taxon>eudicotyledons</taxon>
        <taxon>Gunneridae</taxon>
        <taxon>Pentapetalae</taxon>
        <taxon>rosids</taxon>
        <taxon>malvids</taxon>
        <taxon>Malvales</taxon>
        <taxon>Malvaceae</taxon>
        <taxon>Grewioideae</taxon>
        <taxon>Apeibeae</taxon>
        <taxon>Corchorus</taxon>
    </lineage>
</organism>
<sequence>MKKARRCGLKQKCNKMQGLQPRMGFFSFEVEWWYPKDIPCRLHYYMNIMPLLLAAMQE</sequence>
<protein>
    <submittedName>
        <fullName evidence="1">Uncharacterized protein</fullName>
    </submittedName>
</protein>
<evidence type="ECO:0000313" key="1">
    <source>
        <dbReference type="EMBL" id="OMO58910.1"/>
    </source>
</evidence>
<accession>A0A1R3GLL5</accession>
<reference evidence="1 2" key="1">
    <citation type="submission" date="2013-09" db="EMBL/GenBank/DDBJ databases">
        <title>Corchorus capsularis genome sequencing.</title>
        <authorList>
            <person name="Alam M."/>
            <person name="Haque M.S."/>
            <person name="Islam M.S."/>
            <person name="Emdad E.M."/>
            <person name="Islam M.M."/>
            <person name="Ahmed B."/>
            <person name="Halim A."/>
            <person name="Hossen Q.M.M."/>
            <person name="Hossain M.Z."/>
            <person name="Ahmed R."/>
            <person name="Khan M.M."/>
            <person name="Islam R."/>
            <person name="Rashid M.M."/>
            <person name="Khan S.A."/>
            <person name="Rahman M.S."/>
            <person name="Alam M."/>
        </authorList>
    </citation>
    <scope>NUCLEOTIDE SEQUENCE [LARGE SCALE GENOMIC DNA]</scope>
    <source>
        <strain evidence="2">cv. CVL-1</strain>
        <tissue evidence="1">Whole seedling</tissue>
    </source>
</reference>